<evidence type="ECO:0000256" key="4">
    <source>
        <dbReference type="ARBA" id="ARBA00022741"/>
    </source>
</evidence>
<dbReference type="InterPro" id="IPR001752">
    <property type="entry name" value="Kinesin_motor_dom"/>
</dbReference>
<dbReference type="PROSITE" id="PS50067">
    <property type="entry name" value="KINESIN_MOTOR_2"/>
    <property type="match status" value="1"/>
</dbReference>
<dbReference type="InterPro" id="IPR036961">
    <property type="entry name" value="Kinesin_motor_dom_sf"/>
</dbReference>
<dbReference type="InterPro" id="IPR027417">
    <property type="entry name" value="P-loop_NTPase"/>
</dbReference>
<dbReference type="SMART" id="SM00129">
    <property type="entry name" value="KISc"/>
    <property type="match status" value="1"/>
</dbReference>
<dbReference type="CDD" id="cd00106">
    <property type="entry name" value="KISc"/>
    <property type="match status" value="1"/>
</dbReference>
<evidence type="ECO:0000259" key="13">
    <source>
        <dbReference type="PROSITE" id="PS50067"/>
    </source>
</evidence>
<evidence type="ECO:0000256" key="11">
    <source>
        <dbReference type="SAM" id="Coils"/>
    </source>
</evidence>
<evidence type="ECO:0000256" key="2">
    <source>
        <dbReference type="ARBA" id="ARBA00022490"/>
    </source>
</evidence>
<dbReference type="PANTHER" id="PTHR47969:SF15">
    <property type="entry name" value="CHROMOSOME-ASSOCIATED KINESIN KIF4A-RELATED"/>
    <property type="match status" value="1"/>
</dbReference>
<dbReference type="Gene3D" id="3.40.850.10">
    <property type="entry name" value="Kinesin motor domain"/>
    <property type="match status" value="1"/>
</dbReference>
<dbReference type="Pfam" id="PF00225">
    <property type="entry name" value="Kinesin"/>
    <property type="match status" value="1"/>
</dbReference>
<comment type="similarity">
    <text evidence="9">Belongs to the TRAFAC class myosin-kinesin ATPase superfamily. Kinesin family. KIN-5/BimC subfamily.</text>
</comment>
<accession>A0AAD1URH5</accession>
<feature type="binding site" evidence="10">
    <location>
        <begin position="146"/>
        <end position="153"/>
    </location>
    <ligand>
        <name>ATP</name>
        <dbReference type="ChEBI" id="CHEBI:30616"/>
    </ligand>
</feature>
<feature type="coiled-coil region" evidence="11">
    <location>
        <begin position="693"/>
        <end position="793"/>
    </location>
</feature>
<reference evidence="14" key="1">
    <citation type="submission" date="2023-07" db="EMBL/GenBank/DDBJ databases">
        <authorList>
            <consortium name="AG Swart"/>
            <person name="Singh M."/>
            <person name="Singh A."/>
            <person name="Seah K."/>
            <person name="Emmerich C."/>
        </authorList>
    </citation>
    <scope>NUCLEOTIDE SEQUENCE</scope>
    <source>
        <strain evidence="14">DP1</strain>
    </source>
</reference>
<feature type="compositionally biased region" description="Polar residues" evidence="12">
    <location>
        <begin position="1"/>
        <end position="13"/>
    </location>
</feature>
<feature type="domain" description="Kinesin motor" evidence="13">
    <location>
        <begin position="63"/>
        <end position="398"/>
    </location>
</feature>
<feature type="region of interest" description="Disordered" evidence="12">
    <location>
        <begin position="1104"/>
        <end position="1143"/>
    </location>
</feature>
<comment type="subcellular location">
    <subcellularLocation>
        <location evidence="1">Cytoplasm</location>
        <location evidence="1">Cytoskeleton</location>
    </subcellularLocation>
</comment>
<dbReference type="PANTHER" id="PTHR47969">
    <property type="entry name" value="CHROMOSOME-ASSOCIATED KINESIN KIF4A-RELATED"/>
    <property type="match status" value="1"/>
</dbReference>
<dbReference type="GO" id="GO:0051231">
    <property type="term" value="P:spindle elongation"/>
    <property type="evidence" value="ECO:0007669"/>
    <property type="project" value="TreeGrafter"/>
</dbReference>
<dbReference type="AlphaFoldDB" id="A0AAD1URH5"/>
<dbReference type="PROSITE" id="PS00411">
    <property type="entry name" value="KINESIN_MOTOR_1"/>
    <property type="match status" value="1"/>
</dbReference>
<dbReference type="FunFam" id="3.40.850.10:FF:000019">
    <property type="entry name" value="Kinesin-like protein KIN-5D"/>
    <property type="match status" value="1"/>
</dbReference>
<dbReference type="GO" id="GO:0003777">
    <property type="term" value="F:microtubule motor activity"/>
    <property type="evidence" value="ECO:0007669"/>
    <property type="project" value="InterPro"/>
</dbReference>
<dbReference type="Proteomes" id="UP001295684">
    <property type="component" value="Unassembled WGS sequence"/>
</dbReference>
<dbReference type="GO" id="GO:0007052">
    <property type="term" value="P:mitotic spindle organization"/>
    <property type="evidence" value="ECO:0007669"/>
    <property type="project" value="TreeGrafter"/>
</dbReference>
<dbReference type="GO" id="GO:0007018">
    <property type="term" value="P:microtubule-based movement"/>
    <property type="evidence" value="ECO:0007669"/>
    <property type="project" value="InterPro"/>
</dbReference>
<dbReference type="GO" id="GO:0005875">
    <property type="term" value="C:microtubule associated complex"/>
    <property type="evidence" value="ECO:0007669"/>
    <property type="project" value="TreeGrafter"/>
</dbReference>
<proteinExistence type="inferred from homology"/>
<dbReference type="InterPro" id="IPR019821">
    <property type="entry name" value="Kinesin_motor_CS"/>
</dbReference>
<evidence type="ECO:0000256" key="10">
    <source>
        <dbReference type="PROSITE-ProRule" id="PRU00283"/>
    </source>
</evidence>
<dbReference type="GO" id="GO:0005524">
    <property type="term" value="F:ATP binding"/>
    <property type="evidence" value="ECO:0007669"/>
    <property type="project" value="UniProtKB-UniRule"/>
</dbReference>
<evidence type="ECO:0000256" key="5">
    <source>
        <dbReference type="ARBA" id="ARBA00022840"/>
    </source>
</evidence>
<evidence type="ECO:0000256" key="3">
    <source>
        <dbReference type="ARBA" id="ARBA00022701"/>
    </source>
</evidence>
<keyword evidence="15" id="KW-1185">Reference proteome</keyword>
<feature type="region of interest" description="Disordered" evidence="12">
    <location>
        <begin position="1"/>
        <end position="63"/>
    </location>
</feature>
<sequence length="1228" mass="141795">MSDAESSNTPEDTNSNEEDKIGDDTSPISSAIATVDSKKTTKKKKKGKKKLGLPTEKSSKPESVVVHVRLRPFNSEESKKRHKSAIQVFDAENKSIVVKKDGDKKRFNFNNLLNQDVTQEEVFNTVGQRVIDGVLNGYNGTIFAYGMTGTGKTFSMLGKYNFGKELDSNEDRGIIPRSIEKIFDHSTEDESHDYSISVGFIQIYMEMIQDLLEPNNKLIKIREIPGKGVYIDNTTWIPVKNVQQAMKTFKYGEQNRATAFTNLNAHSSRSHAVLLVKIEKRKASIKSNDRNMTFSTLYLVDLAGSERVKKSKATAGRLDEAKKINYSLSCLGKCIEALSEQKRKMGHIPFRDSKLTRLLQDSLGGNSKTSMIVNIGPSNHHADETVMSLNFGFRAMKIENKPSVNKKVDHQALCGQLQAELDSKNDIITELEIQVNTLEEQVKSLQAENDELKMYKEADDTTTSNTQEEVKDEKPKIDLSEVEAMNQDLLKKKEQEFQKKFKEYKAKFKKMHAEIMVKKEKEYKAILEDADKLIFEQEKEIESLQTKIKDSEAEVTDLEETKQELEKEKEDLNTRIIEVSQENDELKSSLESQTTSFESYKQKIAEEVDLAHKEHENKLKKLKKKYILDKSNKIKEIDREWTIKWEKKKNELELLSIKKEIEDFFIGFEKDQDGFKPEIRNSCLRLVNQFYNQQDQQNTVINLKSQLKQIERENTKLKNTIEDLTDENDNLVKRIEQIEAQLEDKRNENDQEAKEIEYDNEQRKIMDSYENLLKSKDITIKSLEQKLTKVEDRIKLRMSLKQSSQDEGIVMLKNKQALLSNEILKNVQDSLIKCTSDPHVNLPVGKMNITNILYHLNHDLFSNCFKDQEISYKELHPLSNEIFSFFIDNKFPSAYMEYDTTPGGGRRKNSSYASAFGKLDIDELSISKQDGEDLKLSTDDQSKVLSILYAIVFSHFVESQMKLQSSKEAIRILEDKVQELKDNFEIELRSRASLQDELRQTQKEMKTSKNQALLQATRIIQKYWRRFINQRRSKILLQERIQKLKEIQENENRRRSLLTPHNKTTPQINTTSPQIVETFETENSKKEQASNNYQAAEELKLPENQDQPHINPNPKPSLQNSPQNSIDQDDSCNSSLSPDEDFGTLSQQFTLPAATEVDIVKIHEEERKEFADELNEEEHEYLQNTGKFFILDSMRQMDNLFVDLYHGFVESKIKKGTGSIFSRKDSDE</sequence>
<gene>
    <name evidence="14" type="ORF">ECRASSUSDP1_LOCUS11053</name>
</gene>
<evidence type="ECO:0000256" key="12">
    <source>
        <dbReference type="SAM" id="MobiDB-lite"/>
    </source>
</evidence>
<dbReference type="InterPro" id="IPR027640">
    <property type="entry name" value="Kinesin-like_fam"/>
</dbReference>
<evidence type="ECO:0000256" key="1">
    <source>
        <dbReference type="ARBA" id="ARBA00004245"/>
    </source>
</evidence>
<dbReference type="GO" id="GO:0005874">
    <property type="term" value="C:microtubule"/>
    <property type="evidence" value="ECO:0007669"/>
    <property type="project" value="UniProtKB-KW"/>
</dbReference>
<organism evidence="14 15">
    <name type="scientific">Euplotes crassus</name>
    <dbReference type="NCBI Taxonomy" id="5936"/>
    <lineage>
        <taxon>Eukaryota</taxon>
        <taxon>Sar</taxon>
        <taxon>Alveolata</taxon>
        <taxon>Ciliophora</taxon>
        <taxon>Intramacronucleata</taxon>
        <taxon>Spirotrichea</taxon>
        <taxon>Hypotrichia</taxon>
        <taxon>Euplotida</taxon>
        <taxon>Euplotidae</taxon>
        <taxon>Moneuplotes</taxon>
    </lineage>
</organism>
<dbReference type="SUPFAM" id="SSF52540">
    <property type="entry name" value="P-loop containing nucleoside triphosphate hydrolases"/>
    <property type="match status" value="1"/>
</dbReference>
<name>A0AAD1URH5_EUPCR</name>
<evidence type="ECO:0000256" key="9">
    <source>
        <dbReference type="ARBA" id="ARBA00034704"/>
    </source>
</evidence>
<feature type="compositionally biased region" description="Polar residues" evidence="12">
    <location>
        <begin position="1104"/>
        <end position="1137"/>
    </location>
</feature>
<keyword evidence="2" id="KW-0963">Cytoplasm</keyword>
<protein>
    <recommendedName>
        <fullName evidence="13">Kinesin motor domain-containing protein</fullName>
    </recommendedName>
</protein>
<keyword evidence="7 10" id="KW-0505">Motor protein</keyword>
<evidence type="ECO:0000313" key="14">
    <source>
        <dbReference type="EMBL" id="CAI2369750.1"/>
    </source>
</evidence>
<feature type="compositionally biased region" description="Polar residues" evidence="12">
    <location>
        <begin position="1059"/>
        <end position="1074"/>
    </location>
</feature>
<keyword evidence="6 11" id="KW-0175">Coiled coil</keyword>
<keyword evidence="3" id="KW-0493">Microtubule</keyword>
<comment type="caution">
    <text evidence="14">The sequence shown here is derived from an EMBL/GenBank/DDBJ whole genome shotgun (WGS) entry which is preliminary data.</text>
</comment>
<feature type="coiled-coil region" evidence="11">
    <location>
        <begin position="414"/>
        <end position="458"/>
    </location>
</feature>
<feature type="coiled-coil region" evidence="11">
    <location>
        <begin position="527"/>
        <end position="625"/>
    </location>
</feature>
<evidence type="ECO:0000256" key="6">
    <source>
        <dbReference type="ARBA" id="ARBA00023054"/>
    </source>
</evidence>
<dbReference type="GO" id="GO:0008017">
    <property type="term" value="F:microtubule binding"/>
    <property type="evidence" value="ECO:0007669"/>
    <property type="project" value="InterPro"/>
</dbReference>
<keyword evidence="5 10" id="KW-0067">ATP-binding</keyword>
<evidence type="ECO:0000256" key="7">
    <source>
        <dbReference type="ARBA" id="ARBA00023175"/>
    </source>
</evidence>
<evidence type="ECO:0000256" key="8">
    <source>
        <dbReference type="ARBA" id="ARBA00023212"/>
    </source>
</evidence>
<feature type="compositionally biased region" description="Basic residues" evidence="12">
    <location>
        <begin position="40"/>
        <end position="51"/>
    </location>
</feature>
<keyword evidence="4 10" id="KW-0547">Nucleotide-binding</keyword>
<dbReference type="PRINTS" id="PR00380">
    <property type="entry name" value="KINESINHEAVY"/>
</dbReference>
<evidence type="ECO:0000313" key="15">
    <source>
        <dbReference type="Proteomes" id="UP001295684"/>
    </source>
</evidence>
<feature type="region of interest" description="Disordered" evidence="12">
    <location>
        <begin position="1052"/>
        <end position="1074"/>
    </location>
</feature>
<keyword evidence="8" id="KW-0206">Cytoskeleton</keyword>
<dbReference type="EMBL" id="CAMPGE010010905">
    <property type="protein sequence ID" value="CAI2369750.1"/>
    <property type="molecule type" value="Genomic_DNA"/>
</dbReference>